<protein>
    <submittedName>
        <fullName evidence="3">Uncharacterized protein LOC102806534</fullName>
    </submittedName>
</protein>
<feature type="domain" description="Peptidase C45 hydrolase" evidence="1">
    <location>
        <begin position="122"/>
        <end position="351"/>
    </location>
</feature>
<dbReference type="RefSeq" id="XP_006821773.1">
    <property type="nucleotide sequence ID" value="XM_006821710.1"/>
</dbReference>
<accession>A0ABM0MP32</accession>
<proteinExistence type="predicted"/>
<dbReference type="InterPro" id="IPR047794">
    <property type="entry name" value="C45_proenzyme-like"/>
</dbReference>
<dbReference type="GeneID" id="102806534"/>
<dbReference type="InterPro" id="IPR005079">
    <property type="entry name" value="Peptidase_C45_hydrolase"/>
</dbReference>
<evidence type="ECO:0000259" key="1">
    <source>
        <dbReference type="Pfam" id="PF03417"/>
    </source>
</evidence>
<evidence type="ECO:0000313" key="2">
    <source>
        <dbReference type="Proteomes" id="UP000694865"/>
    </source>
</evidence>
<gene>
    <name evidence="3" type="primary">LOC102806534</name>
</gene>
<organism evidence="2 3">
    <name type="scientific">Saccoglossus kowalevskii</name>
    <name type="common">Acorn worm</name>
    <dbReference type="NCBI Taxonomy" id="10224"/>
    <lineage>
        <taxon>Eukaryota</taxon>
        <taxon>Metazoa</taxon>
        <taxon>Hemichordata</taxon>
        <taxon>Enteropneusta</taxon>
        <taxon>Harrimaniidae</taxon>
        <taxon>Saccoglossus</taxon>
    </lineage>
</organism>
<dbReference type="NCBIfam" id="NF040521">
    <property type="entry name" value="C45_proenzyme"/>
    <property type="match status" value="1"/>
</dbReference>
<reference evidence="3" key="1">
    <citation type="submission" date="2025-08" db="UniProtKB">
        <authorList>
            <consortium name="RefSeq"/>
        </authorList>
    </citation>
    <scope>IDENTIFICATION</scope>
    <source>
        <tissue evidence="3">Testes</tissue>
    </source>
</reference>
<dbReference type="PANTHER" id="PTHR34180">
    <property type="entry name" value="PEPTIDASE C45"/>
    <property type="match status" value="1"/>
</dbReference>
<dbReference type="Gene3D" id="3.60.60.10">
    <property type="entry name" value="Penicillin V Acylase, Chain A"/>
    <property type="match status" value="1"/>
</dbReference>
<dbReference type="PANTHER" id="PTHR34180:SF1">
    <property type="entry name" value="BETA-ALANYL-DOPAMINE_CARCININE HYDROLASE"/>
    <property type="match status" value="1"/>
</dbReference>
<name>A0ABM0MP32_SACKO</name>
<dbReference type="Pfam" id="PF03417">
    <property type="entry name" value="AAT"/>
    <property type="match status" value="1"/>
</dbReference>
<dbReference type="InterPro" id="IPR047801">
    <property type="entry name" value="Peptidase_C45"/>
</dbReference>
<keyword evidence="2" id="KW-1185">Reference proteome</keyword>
<dbReference type="Gene3D" id="1.10.10.2120">
    <property type="match status" value="1"/>
</dbReference>
<evidence type="ECO:0000313" key="3">
    <source>
        <dbReference type="RefSeq" id="XP_006821773.1"/>
    </source>
</evidence>
<sequence length="373" mass="41136">MSIPMLFARGTNYEVGFQIGSVFKEKIQAGTSDVIDEVQDILQKFGGQQLYDRYLSTAKQVYPQYVEELQGMADGSGVTFDKLFLNLISVELYNMAHSASVDVTRDTTSEGCTDLSIQTDAEVLMTHTEDTFGKIKEGFLVNCQIVNPITHLTEEHFVSYCDPGVLPSDTFGFNIHGLVMTGNTIYQRYLPCDRIARRLVNRAVLGASSLQEVCDILAREPGVGAAFNLNLGCLGSDGSDPEIYSIEFANGDDGTLIDVQKFGGYNYRSNTMKRLTVECNSALGPERREARITQLATPKNARDLLEIMSDTADAEYPIYRSTTPPGVVETAAVVLFDLKRATMSVYKGNPKENCYIPIAVLPLRFPPNPVPDI</sequence>
<dbReference type="Proteomes" id="UP000694865">
    <property type="component" value="Unplaced"/>
</dbReference>